<sequence>MTEQWRPYDAPGDDPPPAPDEATTYPEYDAGGAWRRGRFGLLVGAIVLLGGVATVIDAISDNGNATSTTTTTTTTTTHTEIRVDGTGSELFTTAGTTAMTDALVAETGSPQVLEVILFASHALLTVRGDHGSHHLLWDGESMTPAGKAGSARRPFDLGDLDGAVVGRLCGSQPALCTAVVGRPLPGDHGAWITVTAADGVHATDLQGNEP</sequence>
<gene>
    <name evidence="3" type="ORF">GCM10022263_02530</name>
</gene>
<reference evidence="4" key="1">
    <citation type="journal article" date="2019" name="Int. J. Syst. Evol. Microbiol.">
        <title>The Global Catalogue of Microorganisms (GCM) 10K type strain sequencing project: providing services to taxonomists for standard genome sequencing and annotation.</title>
        <authorList>
            <consortium name="The Broad Institute Genomics Platform"/>
            <consortium name="The Broad Institute Genome Sequencing Center for Infectious Disease"/>
            <person name="Wu L."/>
            <person name="Ma J."/>
        </authorList>
    </citation>
    <scope>NUCLEOTIDE SEQUENCE [LARGE SCALE GENOMIC DNA]</scope>
    <source>
        <strain evidence="4">JCM 17460</strain>
    </source>
</reference>
<keyword evidence="2" id="KW-0812">Transmembrane</keyword>
<accession>A0ABP6UQM4</accession>
<keyword evidence="2" id="KW-0472">Membrane</keyword>
<dbReference type="EMBL" id="BAABBB010000003">
    <property type="protein sequence ID" value="GAA3518311.1"/>
    <property type="molecule type" value="Genomic_DNA"/>
</dbReference>
<comment type="caution">
    <text evidence="3">The sequence shown here is derived from an EMBL/GenBank/DDBJ whole genome shotgun (WGS) entry which is preliminary data.</text>
</comment>
<keyword evidence="2" id="KW-1133">Transmembrane helix</keyword>
<proteinExistence type="predicted"/>
<dbReference type="Proteomes" id="UP001500301">
    <property type="component" value="Unassembled WGS sequence"/>
</dbReference>
<evidence type="ECO:0000256" key="1">
    <source>
        <dbReference type="SAM" id="MobiDB-lite"/>
    </source>
</evidence>
<evidence type="ECO:0000313" key="4">
    <source>
        <dbReference type="Proteomes" id="UP001500301"/>
    </source>
</evidence>
<feature type="transmembrane region" description="Helical" evidence="2">
    <location>
        <begin position="39"/>
        <end position="59"/>
    </location>
</feature>
<organism evidence="3 4">
    <name type="scientific">Nocardioides daeguensis</name>
    <dbReference type="NCBI Taxonomy" id="908359"/>
    <lineage>
        <taxon>Bacteria</taxon>
        <taxon>Bacillati</taxon>
        <taxon>Actinomycetota</taxon>
        <taxon>Actinomycetes</taxon>
        <taxon>Propionibacteriales</taxon>
        <taxon>Nocardioidaceae</taxon>
        <taxon>Nocardioides</taxon>
    </lineage>
</organism>
<protein>
    <submittedName>
        <fullName evidence="3">Uncharacterized protein</fullName>
    </submittedName>
</protein>
<dbReference type="RefSeq" id="WP_218235060.1">
    <property type="nucleotide sequence ID" value="NZ_BAABBB010000003.1"/>
</dbReference>
<feature type="region of interest" description="Disordered" evidence="1">
    <location>
        <begin position="1"/>
        <end position="27"/>
    </location>
</feature>
<keyword evidence="4" id="KW-1185">Reference proteome</keyword>
<evidence type="ECO:0000256" key="2">
    <source>
        <dbReference type="SAM" id="Phobius"/>
    </source>
</evidence>
<evidence type="ECO:0000313" key="3">
    <source>
        <dbReference type="EMBL" id="GAA3518311.1"/>
    </source>
</evidence>
<name>A0ABP6UQM4_9ACTN</name>